<gene>
    <name evidence="3" type="ORF">A2538_02950</name>
</gene>
<comment type="caution">
    <text evidence="3">The sequence shown here is derived from an EMBL/GenBank/DDBJ whole genome shotgun (WGS) entry which is preliminary data.</text>
</comment>
<dbReference type="EMBL" id="MFRE01000021">
    <property type="protein sequence ID" value="OGH93806.1"/>
    <property type="molecule type" value="Genomic_DNA"/>
</dbReference>
<dbReference type="InterPro" id="IPR043993">
    <property type="entry name" value="T4SS_pilin"/>
</dbReference>
<keyword evidence="1" id="KW-1133">Transmembrane helix</keyword>
<keyword evidence="1" id="KW-0812">Transmembrane</keyword>
<dbReference type="Pfam" id="PF18895">
    <property type="entry name" value="T4SS_pilin"/>
    <property type="match status" value="1"/>
</dbReference>
<keyword evidence="1" id="KW-0472">Membrane</keyword>
<accession>A0A1F6PCB4</accession>
<proteinExistence type="predicted"/>
<sequence>MKTATGIILSALLISIFLSGTAWAVPTVTAPEFNPLCWHKDECENARTGYSNGASGWMAGEPPCDQPGWGKCLPVGETVTTIAFGGQRHFEDIGAFVTTLYNYAVRIAGIVAVIVIIVAGMQWVASGGNSEMIGAAKKRIGGAVIGLMILFSSFVILNTINPNLVKFRLPRIWLIRNSKMMPEFCRQSPSSTDFALLGVNGQTVNLDKFNSIALAPTNFDAMQCGDQYAIKGGGTSICHGDVCNVGSSHQVCAPYIYANMTYGKGYSCVDGQILIRFDMAALMDAINQSRVGADKTEGDEWLDYTDVEVYGVCKNPTTKGLAIGKKSHTWGKGEANVNAQLIDKSSSPWSYAIVYGGFTGPGAPYPNSSNWECPSGFDLDGFILRTEINRNLTTDEPFLYIGQSESGGPVYGSWPTVGVKNYIRKSNLGKSALIMNIALGDGNIKDIFDNEDKVPFGEHTITNPFGYDSGSGSLMDEVIETVSGD</sequence>
<evidence type="ECO:0000256" key="2">
    <source>
        <dbReference type="SAM" id="SignalP"/>
    </source>
</evidence>
<feature type="transmembrane region" description="Helical" evidence="1">
    <location>
        <begin position="140"/>
        <end position="160"/>
    </location>
</feature>
<evidence type="ECO:0000256" key="1">
    <source>
        <dbReference type="SAM" id="Phobius"/>
    </source>
</evidence>
<dbReference type="STRING" id="1798709.A2538_02950"/>
<evidence type="ECO:0000313" key="3">
    <source>
        <dbReference type="EMBL" id="OGH93806.1"/>
    </source>
</evidence>
<feature type="chain" id="PRO_5009525980" evidence="2">
    <location>
        <begin position="25"/>
        <end position="485"/>
    </location>
</feature>
<protein>
    <submittedName>
        <fullName evidence="3">Uncharacterized protein</fullName>
    </submittedName>
</protein>
<feature type="transmembrane region" description="Helical" evidence="1">
    <location>
        <begin position="100"/>
        <end position="119"/>
    </location>
</feature>
<dbReference type="Proteomes" id="UP000178254">
    <property type="component" value="Unassembled WGS sequence"/>
</dbReference>
<keyword evidence="2" id="KW-0732">Signal</keyword>
<dbReference type="AlphaFoldDB" id="A0A1F6PCB4"/>
<evidence type="ECO:0000313" key="4">
    <source>
        <dbReference type="Proteomes" id="UP000178254"/>
    </source>
</evidence>
<reference evidence="3 4" key="1">
    <citation type="journal article" date="2016" name="Nat. Commun.">
        <title>Thousands of microbial genomes shed light on interconnected biogeochemical processes in an aquifer system.</title>
        <authorList>
            <person name="Anantharaman K."/>
            <person name="Brown C.T."/>
            <person name="Hug L.A."/>
            <person name="Sharon I."/>
            <person name="Castelle C.J."/>
            <person name="Probst A.J."/>
            <person name="Thomas B.C."/>
            <person name="Singh A."/>
            <person name="Wilkins M.J."/>
            <person name="Karaoz U."/>
            <person name="Brodie E.L."/>
            <person name="Williams K.H."/>
            <person name="Hubbard S.S."/>
            <person name="Banfield J.F."/>
        </authorList>
    </citation>
    <scope>NUCLEOTIDE SEQUENCE [LARGE SCALE GENOMIC DNA]</scope>
</reference>
<organism evidence="3 4">
    <name type="scientific">Candidatus Magasanikbacteria bacterium RIFOXYD2_FULL_41_14</name>
    <dbReference type="NCBI Taxonomy" id="1798709"/>
    <lineage>
        <taxon>Bacteria</taxon>
        <taxon>Candidatus Magasanikiibacteriota</taxon>
    </lineage>
</organism>
<name>A0A1F6PCB4_9BACT</name>
<feature type="signal peptide" evidence="2">
    <location>
        <begin position="1"/>
        <end position="24"/>
    </location>
</feature>